<name>A0A9J5Z1G2_SOLCO</name>
<organism evidence="1 2">
    <name type="scientific">Solanum commersonii</name>
    <name type="common">Commerson's wild potato</name>
    <name type="synonym">Commerson's nightshade</name>
    <dbReference type="NCBI Taxonomy" id="4109"/>
    <lineage>
        <taxon>Eukaryota</taxon>
        <taxon>Viridiplantae</taxon>
        <taxon>Streptophyta</taxon>
        <taxon>Embryophyta</taxon>
        <taxon>Tracheophyta</taxon>
        <taxon>Spermatophyta</taxon>
        <taxon>Magnoliopsida</taxon>
        <taxon>eudicotyledons</taxon>
        <taxon>Gunneridae</taxon>
        <taxon>Pentapetalae</taxon>
        <taxon>asterids</taxon>
        <taxon>lamiids</taxon>
        <taxon>Solanales</taxon>
        <taxon>Solanaceae</taxon>
        <taxon>Solanoideae</taxon>
        <taxon>Solaneae</taxon>
        <taxon>Solanum</taxon>
    </lineage>
</organism>
<dbReference type="EMBL" id="JACXVP010000005">
    <property type="protein sequence ID" value="KAG5606522.1"/>
    <property type="molecule type" value="Genomic_DNA"/>
</dbReference>
<keyword evidence="2" id="KW-1185">Reference proteome</keyword>
<gene>
    <name evidence="1" type="ORF">H5410_028014</name>
</gene>
<reference evidence="1 2" key="1">
    <citation type="submission" date="2020-09" db="EMBL/GenBank/DDBJ databases">
        <title>De no assembly of potato wild relative species, Solanum commersonii.</title>
        <authorList>
            <person name="Cho K."/>
        </authorList>
    </citation>
    <scope>NUCLEOTIDE SEQUENCE [LARGE SCALE GENOMIC DNA]</scope>
    <source>
        <strain evidence="1">LZ3.2</strain>
        <tissue evidence="1">Leaf</tissue>
    </source>
</reference>
<protein>
    <submittedName>
        <fullName evidence="1">Uncharacterized protein</fullName>
    </submittedName>
</protein>
<accession>A0A9J5Z1G2</accession>
<dbReference type="AlphaFoldDB" id="A0A9J5Z1G2"/>
<sequence length="90" mass="10270">MLVEDFSSCPRMLSPSPIYSCTGWIRLFDVYACPILPTRVEVFMNVVSFFETSLHVGLPNLTTRVEVFMNAFSFFETSRCIGLPNFDDES</sequence>
<evidence type="ECO:0000313" key="2">
    <source>
        <dbReference type="Proteomes" id="UP000824120"/>
    </source>
</evidence>
<comment type="caution">
    <text evidence="1">The sequence shown here is derived from an EMBL/GenBank/DDBJ whole genome shotgun (WGS) entry which is preliminary data.</text>
</comment>
<evidence type="ECO:0000313" key="1">
    <source>
        <dbReference type="EMBL" id="KAG5606522.1"/>
    </source>
</evidence>
<dbReference type="Proteomes" id="UP000824120">
    <property type="component" value="Chromosome 5"/>
</dbReference>
<proteinExistence type="predicted"/>